<evidence type="ECO:0000256" key="6">
    <source>
        <dbReference type="ARBA" id="ARBA00023235"/>
    </source>
</evidence>
<evidence type="ECO:0000256" key="2">
    <source>
        <dbReference type="ARBA" id="ARBA00010231"/>
    </source>
</evidence>
<dbReference type="Gene3D" id="3.40.120.10">
    <property type="entry name" value="Alpha-D-Glucose-1,6-Bisphosphate, subunit A, domain 3"/>
    <property type="match status" value="3"/>
</dbReference>
<evidence type="ECO:0000313" key="13">
    <source>
        <dbReference type="EMBL" id="MFC5909449.1"/>
    </source>
</evidence>
<evidence type="ECO:0000313" key="14">
    <source>
        <dbReference type="Proteomes" id="UP001596174"/>
    </source>
</evidence>
<comment type="similarity">
    <text evidence="2 7">Belongs to the phosphohexose mutase family.</text>
</comment>
<dbReference type="EMBL" id="JBHSQJ010000082">
    <property type="protein sequence ID" value="MFC5909449.1"/>
    <property type="molecule type" value="Genomic_DNA"/>
</dbReference>
<dbReference type="InterPro" id="IPR005845">
    <property type="entry name" value="A-D-PHexomutase_a/b/a-II"/>
</dbReference>
<keyword evidence="14" id="KW-1185">Reference proteome</keyword>
<evidence type="ECO:0000259" key="9">
    <source>
        <dbReference type="Pfam" id="PF00408"/>
    </source>
</evidence>
<keyword evidence="3" id="KW-0597">Phosphoprotein</keyword>
<evidence type="ECO:0000259" key="11">
    <source>
        <dbReference type="Pfam" id="PF02879"/>
    </source>
</evidence>
<dbReference type="EC" id="5.4.2.-" evidence="13"/>
<dbReference type="PANTHER" id="PTHR45745">
    <property type="entry name" value="PHOSPHOMANNOMUTASE 45A"/>
    <property type="match status" value="1"/>
</dbReference>
<evidence type="ECO:0000256" key="1">
    <source>
        <dbReference type="ARBA" id="ARBA00001946"/>
    </source>
</evidence>
<evidence type="ECO:0000256" key="4">
    <source>
        <dbReference type="ARBA" id="ARBA00022723"/>
    </source>
</evidence>
<comment type="cofactor">
    <cofactor evidence="1">
        <name>Mg(2+)</name>
        <dbReference type="ChEBI" id="CHEBI:18420"/>
    </cofactor>
</comment>
<keyword evidence="5 7" id="KW-0460">Magnesium</keyword>
<dbReference type="CDD" id="cd05799">
    <property type="entry name" value="PGM2"/>
    <property type="match status" value="1"/>
</dbReference>
<dbReference type="Pfam" id="PF02880">
    <property type="entry name" value="PGM_PMM_III"/>
    <property type="match status" value="1"/>
</dbReference>
<gene>
    <name evidence="13" type="ORF">ACFP3V_19800</name>
</gene>
<dbReference type="PANTHER" id="PTHR45745:SF1">
    <property type="entry name" value="PHOSPHOGLUCOMUTASE 2B-RELATED"/>
    <property type="match status" value="1"/>
</dbReference>
<dbReference type="Gene3D" id="3.30.310.50">
    <property type="entry name" value="Alpha-D-phosphohexomutase, C-terminal domain"/>
    <property type="match status" value="1"/>
</dbReference>
<accession>A0ABW1G3W6</accession>
<protein>
    <submittedName>
        <fullName evidence="13">Phospho-sugar mutase</fullName>
        <ecNumber evidence="13">5.4.2.-</ecNumber>
    </submittedName>
</protein>
<dbReference type="SUPFAM" id="SSF53738">
    <property type="entry name" value="Phosphoglucomutase, first 3 domains"/>
    <property type="match status" value="3"/>
</dbReference>
<feature type="domain" description="Alpha-D-phosphohexomutase C-terminal" evidence="9">
    <location>
        <begin position="521"/>
        <end position="556"/>
    </location>
</feature>
<evidence type="ECO:0000259" key="12">
    <source>
        <dbReference type="Pfam" id="PF02880"/>
    </source>
</evidence>
<evidence type="ECO:0000256" key="8">
    <source>
        <dbReference type="SAM" id="MobiDB-lite"/>
    </source>
</evidence>
<dbReference type="InterPro" id="IPR036900">
    <property type="entry name" value="A-D-PHexomutase_C_sf"/>
</dbReference>
<dbReference type="Pfam" id="PF02879">
    <property type="entry name" value="PGM_PMM_II"/>
    <property type="match status" value="1"/>
</dbReference>
<dbReference type="InterPro" id="IPR005844">
    <property type="entry name" value="A-D-PHexomutase_a/b/a-I"/>
</dbReference>
<reference evidence="14" key="1">
    <citation type="journal article" date="2019" name="Int. J. Syst. Evol. Microbiol.">
        <title>The Global Catalogue of Microorganisms (GCM) 10K type strain sequencing project: providing services to taxonomists for standard genome sequencing and annotation.</title>
        <authorList>
            <consortium name="The Broad Institute Genomics Platform"/>
            <consortium name="The Broad Institute Genome Sequencing Center for Infectious Disease"/>
            <person name="Wu L."/>
            <person name="Ma J."/>
        </authorList>
    </citation>
    <scope>NUCLEOTIDE SEQUENCE [LARGE SCALE GENOMIC DNA]</scope>
    <source>
        <strain evidence="14">JCM 4816</strain>
    </source>
</reference>
<evidence type="ECO:0000256" key="3">
    <source>
        <dbReference type="ARBA" id="ARBA00022553"/>
    </source>
</evidence>
<comment type="caution">
    <text evidence="13">The sequence shown here is derived from an EMBL/GenBank/DDBJ whole genome shotgun (WGS) entry which is preliminary data.</text>
</comment>
<dbReference type="InterPro" id="IPR016055">
    <property type="entry name" value="A-D-PHexomutase_a/b/a-I/II/III"/>
</dbReference>
<sequence>MTRDTDRDLLTRARAWLDEDPDPDTRAELADLPAAAEAGSDGEATGAEESARAWSDLSERFSGTLQFGTAGLRGEMGAGPMRMNRAVVIRAAAGLAAYLKRDAPDGLVVIGYDARRKSADFARDTAAVMVGAGLRALLLPRPLPTPVLAFAVRHFGAAAGVAVTASHNPPRDNGYKVYLGGDFGGSQIVPPHDAGIAAEIAAVGALKEVPLASGGWQTLSDEGALEPYLARAARVLDPHSSRDLSVVYTPMHGVGRDVLLAAFARAGFPEPVQVVEQAEPDPAFPTVSFPNPEEPGAMDLAFRTAAQVNPDIVIANDPDADRVAVAVPDPAAEAGWRMLRGDEVGALLAAHLVHRQAQGTFATTIVSSTLLARIAESARLPYAETLTGFKWLTRVPELRYAYEEALGYAADPDGVRDKDGITAALLVAELAAELKEKGRTLTDLLDDLALTHGLHATDQLSVRVSDLKVIADAMARLRERPPTRLAGLTVDSAEDLEQGSADLPPTDGLRYRLSGEGVTSARIVVRPSGTEPKLKCYLEVVLPVRSGNALADARAEAGRLLAALKTDLSKAAGL</sequence>
<dbReference type="RefSeq" id="WP_380585252.1">
    <property type="nucleotide sequence ID" value="NZ_JBHSQJ010000082.1"/>
</dbReference>
<feature type="domain" description="Alpha-D-phosphohexomutase alpha/beta/alpha" evidence="12">
    <location>
        <begin position="341"/>
        <end position="448"/>
    </location>
</feature>
<dbReference type="SUPFAM" id="SSF55957">
    <property type="entry name" value="Phosphoglucomutase, C-terminal domain"/>
    <property type="match status" value="1"/>
</dbReference>
<proteinExistence type="inferred from homology"/>
<evidence type="ECO:0000259" key="10">
    <source>
        <dbReference type="Pfam" id="PF02878"/>
    </source>
</evidence>
<dbReference type="InterPro" id="IPR005843">
    <property type="entry name" value="A-D-PHexomutase_C"/>
</dbReference>
<name>A0ABW1G3W6_9ACTN</name>
<evidence type="ECO:0000256" key="7">
    <source>
        <dbReference type="RuleBase" id="RU004326"/>
    </source>
</evidence>
<dbReference type="PROSITE" id="PS00710">
    <property type="entry name" value="PGM_PMM"/>
    <property type="match status" value="1"/>
</dbReference>
<dbReference type="Pfam" id="PF00408">
    <property type="entry name" value="PGM_PMM_IV"/>
    <property type="match status" value="1"/>
</dbReference>
<keyword evidence="4 7" id="KW-0479">Metal-binding</keyword>
<dbReference type="GO" id="GO:0016853">
    <property type="term" value="F:isomerase activity"/>
    <property type="evidence" value="ECO:0007669"/>
    <property type="project" value="UniProtKB-KW"/>
</dbReference>
<feature type="domain" description="Alpha-D-phosphohexomutase alpha/beta/alpha" evidence="10">
    <location>
        <begin position="66"/>
        <end position="202"/>
    </location>
</feature>
<dbReference type="InterPro" id="IPR016066">
    <property type="entry name" value="A-D-PHexomutase_CS"/>
</dbReference>
<dbReference type="InterPro" id="IPR005846">
    <property type="entry name" value="A-D-PHexomutase_a/b/a-III"/>
</dbReference>
<organism evidence="13 14">
    <name type="scientific">Streptacidiphilus monticola</name>
    <dbReference type="NCBI Taxonomy" id="2161674"/>
    <lineage>
        <taxon>Bacteria</taxon>
        <taxon>Bacillati</taxon>
        <taxon>Actinomycetota</taxon>
        <taxon>Actinomycetes</taxon>
        <taxon>Kitasatosporales</taxon>
        <taxon>Streptomycetaceae</taxon>
        <taxon>Streptacidiphilus</taxon>
    </lineage>
</organism>
<feature type="region of interest" description="Disordered" evidence="8">
    <location>
        <begin position="32"/>
        <end position="53"/>
    </location>
</feature>
<evidence type="ECO:0000256" key="5">
    <source>
        <dbReference type="ARBA" id="ARBA00022842"/>
    </source>
</evidence>
<dbReference type="Proteomes" id="UP001596174">
    <property type="component" value="Unassembled WGS sequence"/>
</dbReference>
<feature type="domain" description="Alpha-D-phosphohexomutase alpha/beta/alpha" evidence="11">
    <location>
        <begin position="227"/>
        <end position="326"/>
    </location>
</feature>
<dbReference type="Pfam" id="PF02878">
    <property type="entry name" value="PGM_PMM_I"/>
    <property type="match status" value="1"/>
</dbReference>
<keyword evidence="6 13" id="KW-0413">Isomerase</keyword>